<comment type="caution">
    <text evidence="1">The sequence shown here is derived from an EMBL/GenBank/DDBJ whole genome shotgun (WGS) entry which is preliminary data.</text>
</comment>
<gene>
    <name evidence="1" type="ORF">GT755_10765</name>
</gene>
<dbReference type="Pfam" id="PF04255">
    <property type="entry name" value="DUF433"/>
    <property type="match status" value="1"/>
</dbReference>
<evidence type="ECO:0000313" key="2">
    <source>
        <dbReference type="Proteomes" id="UP000479526"/>
    </source>
</evidence>
<reference evidence="1 2" key="1">
    <citation type="submission" date="2020-01" db="EMBL/GenBank/DDBJ databases">
        <title>Herbidospora sp. NEAU-GS84 nov., a novel actinomycete isolated from soil.</title>
        <authorList>
            <person name="Han L."/>
        </authorList>
    </citation>
    <scope>NUCLEOTIDE SEQUENCE [LARGE SCALE GENOMIC DNA]</scope>
    <source>
        <strain evidence="1 2">NEAU-GS84</strain>
    </source>
</reference>
<sequence length="185" mass="20920">MSGATLRQLQHWRKPGPDGTPILVPEISPERPILYSFKDLVALRTCVSLRREQSLQSIRKALTELRFGLGFAEHLSAYKLVADLSTIYLVEPEHATDLVKRGGQIVIDQFIDVLRPFYVQSRQIPDLMKPRKHLEVDPEIRGGEPVIEGTRVPYEEVAALLRDGVAPERIQRFYPQVSPEAALDA</sequence>
<keyword evidence="2" id="KW-1185">Reference proteome</keyword>
<dbReference type="SUPFAM" id="SSF46689">
    <property type="entry name" value="Homeodomain-like"/>
    <property type="match status" value="1"/>
</dbReference>
<dbReference type="Proteomes" id="UP000479526">
    <property type="component" value="Unassembled WGS sequence"/>
</dbReference>
<proteinExistence type="predicted"/>
<evidence type="ECO:0000313" key="1">
    <source>
        <dbReference type="EMBL" id="NAS22164.1"/>
    </source>
</evidence>
<dbReference type="EMBL" id="WXEW01000003">
    <property type="protein sequence ID" value="NAS22164.1"/>
    <property type="molecule type" value="Genomic_DNA"/>
</dbReference>
<name>A0A7C9JB85_9ACTN</name>
<organism evidence="1 2">
    <name type="scientific">Herbidospora solisilvae</name>
    <dbReference type="NCBI Taxonomy" id="2696284"/>
    <lineage>
        <taxon>Bacteria</taxon>
        <taxon>Bacillati</taxon>
        <taxon>Actinomycetota</taxon>
        <taxon>Actinomycetes</taxon>
        <taxon>Streptosporangiales</taxon>
        <taxon>Streptosporangiaceae</taxon>
        <taxon>Herbidospora</taxon>
    </lineage>
</organism>
<dbReference type="AlphaFoldDB" id="A0A7C9JB85"/>
<dbReference type="InterPro" id="IPR009057">
    <property type="entry name" value="Homeodomain-like_sf"/>
</dbReference>
<accession>A0A7C9JB85</accession>
<dbReference type="RefSeq" id="WP_161479574.1">
    <property type="nucleotide sequence ID" value="NZ_WXEW01000003.1"/>
</dbReference>
<dbReference type="InterPro" id="IPR036388">
    <property type="entry name" value="WH-like_DNA-bd_sf"/>
</dbReference>
<protein>
    <submittedName>
        <fullName evidence="1">DUF433 domain-containing protein</fullName>
    </submittedName>
</protein>
<dbReference type="Gene3D" id="1.10.10.10">
    <property type="entry name" value="Winged helix-like DNA-binding domain superfamily/Winged helix DNA-binding domain"/>
    <property type="match status" value="1"/>
</dbReference>
<dbReference type="InterPro" id="IPR007367">
    <property type="entry name" value="DUF433"/>
</dbReference>